<dbReference type="GO" id="GO:0046294">
    <property type="term" value="P:formaldehyde catabolic process"/>
    <property type="evidence" value="ECO:0007669"/>
    <property type="project" value="TreeGrafter"/>
</dbReference>
<dbReference type="GO" id="GO:0051903">
    <property type="term" value="F:S-(hydroxymethyl)glutathione dehydrogenase [NAD(P)+] activity"/>
    <property type="evidence" value="ECO:0007669"/>
    <property type="project" value="TreeGrafter"/>
</dbReference>
<dbReference type="InterPro" id="IPR036291">
    <property type="entry name" value="NAD(P)-bd_dom_sf"/>
</dbReference>
<accession>A0AAV4S006</accession>
<keyword evidence="4" id="KW-0560">Oxidoreductase</keyword>
<evidence type="ECO:0000256" key="1">
    <source>
        <dbReference type="ARBA" id="ARBA00001947"/>
    </source>
</evidence>
<dbReference type="InterPro" id="IPR011032">
    <property type="entry name" value="GroES-like_sf"/>
</dbReference>
<proteinExistence type="inferred from homology"/>
<dbReference type="PROSITE" id="PS00059">
    <property type="entry name" value="ADH_ZINC"/>
    <property type="match status" value="1"/>
</dbReference>
<dbReference type="InterPro" id="IPR013154">
    <property type="entry name" value="ADH-like_N"/>
</dbReference>
<comment type="cofactor">
    <cofactor evidence="1 6">
        <name>Zn(2+)</name>
        <dbReference type="ChEBI" id="CHEBI:29105"/>
    </cofactor>
</comment>
<dbReference type="PANTHER" id="PTHR43880">
    <property type="entry name" value="ALCOHOL DEHYDROGENASE"/>
    <property type="match status" value="1"/>
</dbReference>
<reference evidence="9 10" key="1">
    <citation type="submission" date="2021-06" db="EMBL/GenBank/DDBJ databases">
        <title>Caerostris darwini draft genome.</title>
        <authorList>
            <person name="Kono N."/>
            <person name="Arakawa K."/>
        </authorList>
    </citation>
    <scope>NUCLEOTIDE SEQUENCE [LARGE SCALE GENOMIC DNA]</scope>
</reference>
<keyword evidence="3 6" id="KW-0862">Zinc</keyword>
<dbReference type="Gene3D" id="3.40.50.720">
    <property type="entry name" value="NAD(P)-binding Rossmann-like Domain"/>
    <property type="match status" value="1"/>
</dbReference>
<evidence type="ECO:0000256" key="5">
    <source>
        <dbReference type="ARBA" id="ARBA00023027"/>
    </source>
</evidence>
<keyword evidence="2 6" id="KW-0479">Metal-binding</keyword>
<dbReference type="EMBL" id="BPLQ01006996">
    <property type="protein sequence ID" value="GIY26962.1"/>
    <property type="molecule type" value="Genomic_DNA"/>
</dbReference>
<dbReference type="PANTHER" id="PTHR43880:SF12">
    <property type="entry name" value="ALCOHOL DEHYDROGENASE CLASS-3"/>
    <property type="match status" value="1"/>
</dbReference>
<dbReference type="Proteomes" id="UP001054837">
    <property type="component" value="Unassembled WGS sequence"/>
</dbReference>
<protein>
    <submittedName>
        <fullName evidence="9">Alcohol dehydrogenase class-3</fullName>
    </submittedName>
</protein>
<dbReference type="SUPFAM" id="SSF50129">
    <property type="entry name" value="GroES-like"/>
    <property type="match status" value="1"/>
</dbReference>
<evidence type="ECO:0000256" key="3">
    <source>
        <dbReference type="ARBA" id="ARBA00022833"/>
    </source>
</evidence>
<dbReference type="Pfam" id="PF08240">
    <property type="entry name" value="ADH_N"/>
    <property type="match status" value="1"/>
</dbReference>
<name>A0AAV4S006_9ARAC</name>
<dbReference type="Pfam" id="PF00107">
    <property type="entry name" value="ADH_zinc_N"/>
    <property type="match status" value="1"/>
</dbReference>
<evidence type="ECO:0000259" key="8">
    <source>
        <dbReference type="Pfam" id="PF08240"/>
    </source>
</evidence>
<keyword evidence="5" id="KW-0520">NAD</keyword>
<dbReference type="InterPro" id="IPR013149">
    <property type="entry name" value="ADH-like_C"/>
</dbReference>
<dbReference type="GO" id="GO:0005829">
    <property type="term" value="C:cytosol"/>
    <property type="evidence" value="ECO:0007669"/>
    <property type="project" value="TreeGrafter"/>
</dbReference>
<evidence type="ECO:0000256" key="6">
    <source>
        <dbReference type="RuleBase" id="RU361277"/>
    </source>
</evidence>
<comment type="caution">
    <text evidence="9">The sequence shown here is derived from an EMBL/GenBank/DDBJ whole genome shotgun (WGS) entry which is preliminary data.</text>
</comment>
<organism evidence="9 10">
    <name type="scientific">Caerostris darwini</name>
    <dbReference type="NCBI Taxonomy" id="1538125"/>
    <lineage>
        <taxon>Eukaryota</taxon>
        <taxon>Metazoa</taxon>
        <taxon>Ecdysozoa</taxon>
        <taxon>Arthropoda</taxon>
        <taxon>Chelicerata</taxon>
        <taxon>Arachnida</taxon>
        <taxon>Araneae</taxon>
        <taxon>Araneomorphae</taxon>
        <taxon>Entelegynae</taxon>
        <taxon>Araneoidea</taxon>
        <taxon>Araneidae</taxon>
        <taxon>Caerostris</taxon>
    </lineage>
</organism>
<evidence type="ECO:0000256" key="4">
    <source>
        <dbReference type="ARBA" id="ARBA00023002"/>
    </source>
</evidence>
<keyword evidence="10" id="KW-1185">Reference proteome</keyword>
<comment type="similarity">
    <text evidence="6">Belongs to the zinc-containing alcohol dehydrogenase family.</text>
</comment>
<dbReference type="InterPro" id="IPR002328">
    <property type="entry name" value="ADH_Zn_CS"/>
</dbReference>
<dbReference type="GO" id="GO:0008270">
    <property type="term" value="F:zinc ion binding"/>
    <property type="evidence" value="ECO:0007669"/>
    <property type="project" value="InterPro"/>
</dbReference>
<feature type="domain" description="Alcohol dehydrogenase-like N-terminal" evidence="8">
    <location>
        <begin position="32"/>
        <end position="160"/>
    </location>
</feature>
<feature type="domain" description="Alcohol dehydrogenase-like C-terminal" evidence="7">
    <location>
        <begin position="203"/>
        <end position="243"/>
    </location>
</feature>
<dbReference type="Gene3D" id="3.90.180.10">
    <property type="entry name" value="Medium-chain alcohol dehydrogenases, catalytic domain"/>
    <property type="match status" value="1"/>
</dbReference>
<evidence type="ECO:0000313" key="10">
    <source>
        <dbReference type="Proteomes" id="UP001054837"/>
    </source>
</evidence>
<sequence>MEGKPIQCKAAIAWEPKKPLSIETIEVAPPKAGEVRVKILATAVCHTDAYTLDGLDPEGLFPCILGHEGGGVVESVGEGVTSVKPGDHVVPLYVPQCRDCKFCNSPKTNLCSKIRTTQGKGVMPDGTSRFTCNGKTIYHFMGTSTFAEYTVVAEISVVKVDPKAPLSKVCLLGCGIPTGYGAALNAANVEPNTNVAIWGLGTVGLAAAMGCQERGASRIIGVDINPEKFEIAKKFGCTEFINLRILINQFKKF</sequence>
<dbReference type="FunFam" id="3.40.50.720:FF:000003">
    <property type="entry name" value="S-(hydroxymethyl)glutathione dehydrogenase"/>
    <property type="match status" value="1"/>
</dbReference>
<dbReference type="AlphaFoldDB" id="A0AAV4S006"/>
<evidence type="ECO:0000313" key="9">
    <source>
        <dbReference type="EMBL" id="GIY26962.1"/>
    </source>
</evidence>
<gene>
    <name evidence="9" type="ORF">CDAR_187001</name>
</gene>
<evidence type="ECO:0000256" key="2">
    <source>
        <dbReference type="ARBA" id="ARBA00022723"/>
    </source>
</evidence>
<dbReference type="FunFam" id="3.90.180.10:FF:000067">
    <property type="entry name" value="alcohol dehydrogenase 1-like isoform X1"/>
    <property type="match status" value="1"/>
</dbReference>
<evidence type="ECO:0000259" key="7">
    <source>
        <dbReference type="Pfam" id="PF00107"/>
    </source>
</evidence>
<dbReference type="SUPFAM" id="SSF51735">
    <property type="entry name" value="NAD(P)-binding Rossmann-fold domains"/>
    <property type="match status" value="1"/>
</dbReference>